<accession>A0A1Y2PFE6</accession>
<comment type="caution">
    <text evidence="1">The sequence shown here is derived from an EMBL/GenBank/DDBJ whole genome shotgun (WGS) entry which is preliminary data.</text>
</comment>
<evidence type="ECO:0000313" key="1">
    <source>
        <dbReference type="EMBL" id="OSY88527.1"/>
    </source>
</evidence>
<dbReference type="InParanoid" id="A0A1Y2PFE6"/>
<dbReference type="EMBL" id="LAPZ01000003">
    <property type="protein sequence ID" value="OSY88527.1"/>
    <property type="molecule type" value="Genomic_DNA"/>
</dbReference>
<proteinExistence type="predicted"/>
<protein>
    <submittedName>
        <fullName evidence="1">Uncharacterized protein</fullName>
    </submittedName>
</protein>
<dbReference type="Proteomes" id="UP000194221">
    <property type="component" value="Unassembled WGS sequence"/>
</dbReference>
<dbReference type="AlphaFoldDB" id="A0A1Y2PFE6"/>
<organism evidence="1 2">
    <name type="scientific">Tenacibaculum holothuriorum</name>
    <dbReference type="NCBI Taxonomy" id="1635173"/>
    <lineage>
        <taxon>Bacteria</taxon>
        <taxon>Pseudomonadati</taxon>
        <taxon>Bacteroidota</taxon>
        <taxon>Flavobacteriia</taxon>
        <taxon>Flavobacteriales</taxon>
        <taxon>Flavobacteriaceae</taxon>
        <taxon>Tenacibaculum</taxon>
    </lineage>
</organism>
<gene>
    <name evidence="1" type="ORF">WH52_07190</name>
</gene>
<evidence type="ECO:0000313" key="2">
    <source>
        <dbReference type="Proteomes" id="UP000194221"/>
    </source>
</evidence>
<name>A0A1Y2PFE6_9FLAO</name>
<keyword evidence="2" id="KW-1185">Reference proteome</keyword>
<sequence>MKMKNIYYLLFIFQLVSCTSDKNEKHFLDFKLGMKKNEFTKVKYTLKKNKVINWESYDNEDAYKHIMNFEGQKIKTSLNFKFENDELSKIEINIGNWRKPNNWREKQYFMYFYSSDKSEVNKLYDLYKSKYGEPTKSEDYHNPNQIKVWEFENFLIKFNIGEQKGNSSLVENAKIEYCLSEKYLKKRKNELKEKSRTENLKKI</sequence>
<reference evidence="1 2" key="1">
    <citation type="submission" date="2015-03" db="EMBL/GenBank/DDBJ databases">
        <title>Genome sequence of Tenacibaculum sp. S2-2, isolated from intestinal microbiota of sea cucumber, Apostichopus japonicas.</title>
        <authorList>
            <person name="Shao Z."/>
            <person name="Wang L."/>
            <person name="Li X."/>
        </authorList>
    </citation>
    <scope>NUCLEOTIDE SEQUENCE [LARGE SCALE GENOMIC DNA]</scope>
    <source>
        <strain evidence="1 2">S2-2</strain>
    </source>
</reference>